<feature type="transmembrane region" description="Helical" evidence="1">
    <location>
        <begin position="9"/>
        <end position="32"/>
    </location>
</feature>
<accession>G1WJX3</accession>
<name>G1WJX3_9ACTN</name>
<organism evidence="2 3">
    <name type="scientific">Collinsella tanakaei YIT 12063</name>
    <dbReference type="NCBI Taxonomy" id="742742"/>
    <lineage>
        <taxon>Bacteria</taxon>
        <taxon>Bacillati</taxon>
        <taxon>Actinomycetota</taxon>
        <taxon>Coriobacteriia</taxon>
        <taxon>Coriobacteriales</taxon>
        <taxon>Coriobacteriaceae</taxon>
        <taxon>Collinsella</taxon>
    </lineage>
</organism>
<dbReference type="EMBL" id="ADLS01000021">
    <property type="protein sequence ID" value="EGX69787.1"/>
    <property type="molecule type" value="Genomic_DNA"/>
</dbReference>
<dbReference type="Proteomes" id="UP000004830">
    <property type="component" value="Unassembled WGS sequence"/>
</dbReference>
<dbReference type="HOGENOM" id="CLU_1616197_0_0_11"/>
<proteinExistence type="predicted"/>
<keyword evidence="1" id="KW-0812">Transmembrane</keyword>
<evidence type="ECO:0000256" key="1">
    <source>
        <dbReference type="SAM" id="Phobius"/>
    </source>
</evidence>
<keyword evidence="3" id="KW-1185">Reference proteome</keyword>
<dbReference type="PATRIC" id="fig|742742.3.peg.1618"/>
<evidence type="ECO:0000313" key="3">
    <source>
        <dbReference type="Proteomes" id="UP000004830"/>
    </source>
</evidence>
<dbReference type="GeneID" id="62759328"/>
<dbReference type="AlphaFoldDB" id="G1WJX3"/>
<keyword evidence="1" id="KW-1133">Transmembrane helix</keyword>
<gene>
    <name evidence="2" type="ORF">HMPREF9452_01636</name>
</gene>
<protein>
    <submittedName>
        <fullName evidence="2">Uncharacterized protein</fullName>
    </submittedName>
</protein>
<keyword evidence="1" id="KW-0472">Membrane</keyword>
<comment type="caution">
    <text evidence="2">The sequence shown here is derived from an EMBL/GenBank/DDBJ whole genome shotgun (WGS) entry which is preliminary data.</text>
</comment>
<dbReference type="RefSeq" id="WP_009141670.1">
    <property type="nucleotide sequence ID" value="NZ_JH126471.1"/>
</dbReference>
<dbReference type="STRING" id="742742.HMPREF9452_01636"/>
<reference evidence="2 3" key="1">
    <citation type="submission" date="2011-06" db="EMBL/GenBank/DDBJ databases">
        <title>The Genome Sequence of Collinsella tanakaei YIT 12063.</title>
        <authorList>
            <consortium name="The Broad Institute Genome Sequencing Platform"/>
            <person name="Earl A."/>
            <person name="Ward D."/>
            <person name="Feldgarden M."/>
            <person name="Gevers D."/>
            <person name="Morotomi M."/>
            <person name="Young S.K."/>
            <person name="Zeng Q."/>
            <person name="Gargeya S."/>
            <person name="Fitzgerald M."/>
            <person name="Haas B."/>
            <person name="Abouelleil A."/>
            <person name="Alvarado L."/>
            <person name="Arachchi H.M."/>
            <person name="Berlin A."/>
            <person name="Brown A."/>
            <person name="Chapman S.B."/>
            <person name="Chen Z."/>
            <person name="Dunbar C."/>
            <person name="Freedman E."/>
            <person name="Gearin G."/>
            <person name="Gellesch M."/>
            <person name="Goldberg J."/>
            <person name="Griggs A."/>
            <person name="Gujja S."/>
            <person name="Heiman D."/>
            <person name="Howarth C."/>
            <person name="Larson L."/>
            <person name="Lui A."/>
            <person name="MacDonald P.J.P."/>
            <person name="Mehta T."/>
            <person name="Montmayeur A."/>
            <person name="Murphy C."/>
            <person name="Neiman D."/>
            <person name="Pearson M."/>
            <person name="Priest M."/>
            <person name="Roberts A."/>
            <person name="Saif S."/>
            <person name="Shea T."/>
            <person name="Shenoy N."/>
            <person name="Sisk P."/>
            <person name="Stolte C."/>
            <person name="Sykes S."/>
            <person name="Wortman J."/>
            <person name="Nusbaum C."/>
            <person name="Birren B."/>
        </authorList>
    </citation>
    <scope>NUCLEOTIDE SEQUENCE [LARGE SCALE GENOMIC DNA]</scope>
    <source>
        <strain evidence="2 3">YIT 12063</strain>
    </source>
</reference>
<evidence type="ECO:0000313" key="2">
    <source>
        <dbReference type="EMBL" id="EGX69787.1"/>
    </source>
</evidence>
<sequence length="164" mass="17982">MKRKATKRIIAIACVIGIAGLTLFSIVCIHQYNLARDGLANGFDPNGQFTIRLAKGGFEDYAGPSHFKCYGDPEEEGGQGFSYSLMEIDSEGHEDYASSGTAVAGSVPNLYYLYPLDYSYPSGGSPEETEPSGEFYVLYNHMGFDGHEGAVYIRFEGKEAVLYR</sequence>